<dbReference type="EMBL" id="MN739804">
    <property type="protein sequence ID" value="QHT26919.1"/>
    <property type="molecule type" value="Genomic_DNA"/>
</dbReference>
<evidence type="ECO:0000313" key="1">
    <source>
        <dbReference type="EMBL" id="QHT26919.1"/>
    </source>
</evidence>
<protein>
    <submittedName>
        <fullName evidence="1">Uncharacterized protein</fullName>
    </submittedName>
</protein>
<name>A0A6C0EF79_9ZZZZ</name>
<reference evidence="1" key="1">
    <citation type="journal article" date="2020" name="Nature">
        <title>Giant virus diversity and host interactions through global metagenomics.</title>
        <authorList>
            <person name="Schulz F."/>
            <person name="Roux S."/>
            <person name="Paez-Espino D."/>
            <person name="Jungbluth S."/>
            <person name="Walsh D.A."/>
            <person name="Denef V.J."/>
            <person name="McMahon K.D."/>
            <person name="Konstantinidis K.T."/>
            <person name="Eloe-Fadrosh E.A."/>
            <person name="Kyrpides N.C."/>
            <person name="Woyke T."/>
        </authorList>
    </citation>
    <scope>NUCLEOTIDE SEQUENCE</scope>
    <source>
        <strain evidence="1">GVMAG-M-3300023179-2</strain>
    </source>
</reference>
<accession>A0A6C0EF79</accession>
<proteinExistence type="predicted"/>
<organism evidence="1">
    <name type="scientific">viral metagenome</name>
    <dbReference type="NCBI Taxonomy" id="1070528"/>
    <lineage>
        <taxon>unclassified sequences</taxon>
        <taxon>metagenomes</taxon>
        <taxon>organismal metagenomes</taxon>
    </lineage>
</organism>
<dbReference type="AlphaFoldDB" id="A0A6C0EF79"/>
<sequence>MLKSSIEFGSKFLNDKILKELFNRIDLLSYNNKKIIKNTWIGNSNLINYILIRQLKKLILKITNKKDKYDEIFRAVRILNAGFNDKKNNHSFTH</sequence>